<dbReference type="InterPro" id="IPR006326">
    <property type="entry name" value="UDPGT_MGT-like"/>
</dbReference>
<evidence type="ECO:0000313" key="4">
    <source>
        <dbReference type="EMBL" id="MEQ0564713.1"/>
    </source>
</evidence>
<dbReference type="SUPFAM" id="SSF53756">
    <property type="entry name" value="UDP-Glycosyltransferase/glycogen phosphorylase"/>
    <property type="match status" value="1"/>
</dbReference>
<dbReference type="EMBL" id="JBDZYD010000016">
    <property type="protein sequence ID" value="MEQ0564713.1"/>
    <property type="molecule type" value="Genomic_DNA"/>
</dbReference>
<dbReference type="Pfam" id="PF06722">
    <property type="entry name" value="EryCIII-like_C"/>
    <property type="match status" value="1"/>
</dbReference>
<evidence type="ECO:0000256" key="2">
    <source>
        <dbReference type="ARBA" id="ARBA00022679"/>
    </source>
</evidence>
<comment type="similarity">
    <text evidence="1">Belongs to the UDP-glycosyltransferase family.</text>
</comment>
<evidence type="ECO:0000256" key="1">
    <source>
        <dbReference type="ARBA" id="ARBA00009995"/>
    </source>
</evidence>
<dbReference type="CDD" id="cd03784">
    <property type="entry name" value="GT1_Gtf-like"/>
    <property type="match status" value="1"/>
</dbReference>
<keyword evidence="2" id="KW-0808">Transferase</keyword>
<feature type="domain" description="Erythromycin biosynthesis protein CIII-like C-terminal" evidence="3">
    <location>
        <begin position="269"/>
        <end position="374"/>
    </location>
</feature>
<keyword evidence="5" id="KW-1185">Reference proteome</keyword>
<dbReference type="InterPro" id="IPR050426">
    <property type="entry name" value="Glycosyltransferase_28"/>
</dbReference>
<comment type="caution">
    <text evidence="4">The sequence shown here is derived from an EMBL/GenBank/DDBJ whole genome shotgun (WGS) entry which is preliminary data.</text>
</comment>
<evidence type="ECO:0000259" key="3">
    <source>
        <dbReference type="Pfam" id="PF06722"/>
    </source>
</evidence>
<organism evidence="4 5">
    <name type="scientific">Amycolatopsis melonis</name>
    <dbReference type="NCBI Taxonomy" id="3156488"/>
    <lineage>
        <taxon>Bacteria</taxon>
        <taxon>Bacillati</taxon>
        <taxon>Actinomycetota</taxon>
        <taxon>Actinomycetes</taxon>
        <taxon>Pseudonocardiales</taxon>
        <taxon>Pseudonocardiaceae</taxon>
        <taxon>Amycolatopsis</taxon>
    </lineage>
</organism>
<proteinExistence type="inferred from homology"/>
<name>A0ABV0LTE7_9PSEU</name>
<dbReference type="PANTHER" id="PTHR48050">
    <property type="entry name" value="STEROL 3-BETA-GLUCOSYLTRANSFERASE"/>
    <property type="match status" value="1"/>
</dbReference>
<accession>A0ABV0LTE7</accession>
<dbReference type="PANTHER" id="PTHR48050:SF13">
    <property type="entry name" value="STEROL 3-BETA-GLUCOSYLTRANSFERASE UGT80A2"/>
    <property type="match status" value="1"/>
</dbReference>
<dbReference type="NCBIfam" id="TIGR01426">
    <property type="entry name" value="MGT"/>
    <property type="match status" value="1"/>
</dbReference>
<sequence length="388" mass="40516">MGAHIAVLAVPSAGHVYPTLPLVEELVRRGHRVTYATGPAMRDAVAAAGADPVVPDAPWAKVAAAPSRTTEDVAETLSGALEVTRAVVPQLTAVFGADRPDVVCHDALTPFGPVLACLLDRPSVATVPTFAGNDVFDPATLLAPAGFDPAHPRMAAYAAEQARFAAETGVPAGILTSVGRQADRKLVFLPREFQIAGDTFGDDYRFIGPAFGSRAGTADWTPPPEPVLFVSLGTVVNDRPGFFAACVTAFAGTGRRVLMAVGDRVDPASLGPLPANFDVRPSFPQPAVLAHAAVFLSHTGMNSTMESLLCRVPLVSYPQTPEQEANGRRVEELGLGRVLRTAEPAVLRRTVDEVAADPAIRAALDRMAGYLRAAGGPPAGADAVEELL</sequence>
<protein>
    <submittedName>
        <fullName evidence="4">Macrolide family glycosyltransferase</fullName>
    </submittedName>
</protein>
<dbReference type="Proteomes" id="UP001440984">
    <property type="component" value="Unassembled WGS sequence"/>
</dbReference>
<dbReference type="InterPro" id="IPR010610">
    <property type="entry name" value="EryCIII-like_C"/>
</dbReference>
<dbReference type="Gene3D" id="3.40.50.2000">
    <property type="entry name" value="Glycogen Phosphorylase B"/>
    <property type="match status" value="2"/>
</dbReference>
<dbReference type="InterPro" id="IPR002213">
    <property type="entry name" value="UDP_glucos_trans"/>
</dbReference>
<evidence type="ECO:0000313" key="5">
    <source>
        <dbReference type="Proteomes" id="UP001440984"/>
    </source>
</evidence>
<dbReference type="RefSeq" id="WP_348955786.1">
    <property type="nucleotide sequence ID" value="NZ_JBDZYD010000016.1"/>
</dbReference>
<gene>
    <name evidence="4" type="ORF">ABJI51_37035</name>
</gene>
<reference evidence="4 5" key="1">
    <citation type="submission" date="2024-05" db="EMBL/GenBank/DDBJ databases">
        <authorList>
            <person name="Zhao H."/>
            <person name="Xu Y."/>
            <person name="Lin S."/>
            <person name="Spain J.C."/>
            <person name="Zhou N.-Y."/>
        </authorList>
    </citation>
    <scope>NUCLEOTIDE SEQUENCE [LARGE SCALE GENOMIC DNA]</scope>
    <source>
        <strain evidence="4 5">NEAU-NG30</strain>
    </source>
</reference>